<organism evidence="3 4">
    <name type="scientific">Undibacterium pigrum</name>
    <dbReference type="NCBI Taxonomy" id="401470"/>
    <lineage>
        <taxon>Bacteria</taxon>
        <taxon>Pseudomonadati</taxon>
        <taxon>Pseudomonadota</taxon>
        <taxon>Betaproteobacteria</taxon>
        <taxon>Burkholderiales</taxon>
        <taxon>Oxalobacteraceae</taxon>
        <taxon>Undibacterium</taxon>
    </lineage>
</organism>
<dbReference type="GO" id="GO:0009063">
    <property type="term" value="P:amino acid catabolic process"/>
    <property type="evidence" value="ECO:0007669"/>
    <property type="project" value="InterPro"/>
</dbReference>
<dbReference type="PANTHER" id="PTHR48073">
    <property type="entry name" value="O-SUCCINYLBENZOATE SYNTHASE-RELATED"/>
    <property type="match status" value="1"/>
</dbReference>
<dbReference type="Gene3D" id="3.20.20.120">
    <property type="entry name" value="Enolase-like C-terminal domain"/>
    <property type="match status" value="1"/>
</dbReference>
<dbReference type="RefSeq" id="WP_170133501.1">
    <property type="nucleotide sequence ID" value="NZ_QJKB01000003.1"/>
</dbReference>
<dbReference type="InterPro" id="IPR013342">
    <property type="entry name" value="Mandelate_racemase_C"/>
</dbReference>
<dbReference type="InterPro" id="IPR018110">
    <property type="entry name" value="Mandel_Rmase/mucon_lact_enz_CS"/>
</dbReference>
<comment type="caution">
    <text evidence="3">The sequence shown here is derived from an EMBL/GenBank/DDBJ whole genome shotgun (WGS) entry which is preliminary data.</text>
</comment>
<gene>
    <name evidence="3" type="ORF">DFR42_103354</name>
</gene>
<keyword evidence="4" id="KW-1185">Reference proteome</keyword>
<sequence>MLISTFTEQVALRQPLSIAGRTLAGQQVLRVSARYRGWAAEAEAAGVFYRGESGATMQKQILASLPDMPCDLAGMWQSVQQMPVGGARNALDWILWQLEAGLRGMPVYRLAHQPAPRARVTMVTLGADTPAAMAAMAISYPAARALKLKLDGSSDDAVRVAAVRKARPDVSLSVDANEGWTMAHLDGIMGKLLEHRVELIEQPLPAKQDAALDHYRSPIPLAADESLQTQDELEQVAQRYQVVNIKLDKCGGLTAALPLASAARRLGMRVMVGCMGGRSMALLPAFIVAQEADLVDLDAPLLMATDNQPSARYLDGCIDFDAGAYTLAAPAASATSATSAKSATPALLTTYPQAQHASA</sequence>
<feature type="domain" description="Mandelate racemase/muconate lactonizing enzyme C-terminal" evidence="2">
    <location>
        <begin position="130"/>
        <end position="222"/>
    </location>
</feature>
<dbReference type="GO" id="GO:0016853">
    <property type="term" value="F:isomerase activity"/>
    <property type="evidence" value="ECO:0007669"/>
    <property type="project" value="UniProtKB-KW"/>
</dbReference>
<dbReference type="InterPro" id="IPR029065">
    <property type="entry name" value="Enolase_C-like"/>
</dbReference>
<dbReference type="SMART" id="SM00922">
    <property type="entry name" value="MR_MLE"/>
    <property type="match status" value="1"/>
</dbReference>
<dbReference type="Proteomes" id="UP000247792">
    <property type="component" value="Unassembled WGS sequence"/>
</dbReference>
<dbReference type="GO" id="GO:0046872">
    <property type="term" value="F:metal ion binding"/>
    <property type="evidence" value="ECO:0007669"/>
    <property type="project" value="UniProtKB-KW"/>
</dbReference>
<dbReference type="Gene3D" id="3.30.390.10">
    <property type="entry name" value="Enolase-like, N-terminal domain"/>
    <property type="match status" value="1"/>
</dbReference>
<dbReference type="Pfam" id="PF13378">
    <property type="entry name" value="MR_MLE_C"/>
    <property type="match status" value="1"/>
</dbReference>
<evidence type="ECO:0000259" key="2">
    <source>
        <dbReference type="SMART" id="SM00922"/>
    </source>
</evidence>
<keyword evidence="1" id="KW-0479">Metal-binding</keyword>
<dbReference type="SUPFAM" id="SSF51604">
    <property type="entry name" value="Enolase C-terminal domain-like"/>
    <property type="match status" value="1"/>
</dbReference>
<proteinExistence type="predicted"/>
<evidence type="ECO:0000313" key="4">
    <source>
        <dbReference type="Proteomes" id="UP000247792"/>
    </source>
</evidence>
<dbReference type="InterPro" id="IPR036849">
    <property type="entry name" value="Enolase-like_C_sf"/>
</dbReference>
<dbReference type="PANTHER" id="PTHR48073:SF2">
    <property type="entry name" value="O-SUCCINYLBENZOATE SYNTHASE"/>
    <property type="match status" value="1"/>
</dbReference>
<dbReference type="EMBL" id="QJKB01000003">
    <property type="protein sequence ID" value="PXX44085.1"/>
    <property type="molecule type" value="Genomic_DNA"/>
</dbReference>
<dbReference type="PROSITE" id="PS00909">
    <property type="entry name" value="MR_MLE_2"/>
    <property type="match status" value="1"/>
</dbReference>
<evidence type="ECO:0000256" key="1">
    <source>
        <dbReference type="ARBA" id="ARBA00022723"/>
    </source>
</evidence>
<evidence type="ECO:0000313" key="3">
    <source>
        <dbReference type="EMBL" id="PXX44085.1"/>
    </source>
</evidence>
<reference evidence="3 4" key="1">
    <citation type="submission" date="2018-05" db="EMBL/GenBank/DDBJ databases">
        <title>Genomic Encyclopedia of Type Strains, Phase IV (KMG-IV): sequencing the most valuable type-strain genomes for metagenomic binning, comparative biology and taxonomic classification.</title>
        <authorList>
            <person name="Goeker M."/>
        </authorList>
    </citation>
    <scope>NUCLEOTIDE SEQUENCE [LARGE SCALE GENOMIC DNA]</scope>
    <source>
        <strain evidence="3 4">DSM 19792</strain>
    </source>
</reference>
<dbReference type="InterPro" id="IPR029017">
    <property type="entry name" value="Enolase-like_N"/>
</dbReference>
<keyword evidence="3" id="KW-0413">Isomerase</keyword>
<dbReference type="SUPFAM" id="SSF54826">
    <property type="entry name" value="Enolase N-terminal domain-like"/>
    <property type="match status" value="1"/>
</dbReference>
<dbReference type="AlphaFoldDB" id="A0A318J7Q0"/>
<accession>A0A318J7Q0</accession>
<name>A0A318J7Q0_9BURK</name>
<protein>
    <submittedName>
        <fullName evidence="3">Muconate cycloisomerase</fullName>
    </submittedName>
</protein>